<feature type="binding site" evidence="18">
    <location>
        <position position="264"/>
    </location>
    <ligand>
        <name>Zn(2+)</name>
        <dbReference type="ChEBI" id="CHEBI:29105"/>
    </ligand>
</feature>
<dbReference type="InterPro" id="IPR056179">
    <property type="entry name" value="DHQS_C"/>
</dbReference>
<keyword evidence="16 18" id="KW-0456">Lyase</keyword>
<dbReference type="InterPro" id="IPR050071">
    <property type="entry name" value="Dehydroquinate_synthase"/>
</dbReference>
<keyword evidence="12 18" id="KW-0547">Nucleotide-binding</keyword>
<evidence type="ECO:0000256" key="4">
    <source>
        <dbReference type="ARBA" id="ARBA00004496"/>
    </source>
</evidence>
<dbReference type="UniPathway" id="UPA00053">
    <property type="reaction ID" value="UER00085"/>
</dbReference>
<dbReference type="Pfam" id="PF01761">
    <property type="entry name" value="DHQ_synthase"/>
    <property type="match status" value="1"/>
</dbReference>
<protein>
    <recommendedName>
        <fullName evidence="8 18">3-dehydroquinate synthase</fullName>
        <shortName evidence="18">DHQS</shortName>
        <ecNumber evidence="7 18">4.2.3.4</ecNumber>
    </recommendedName>
</protein>
<evidence type="ECO:0000313" key="21">
    <source>
        <dbReference type="EMBL" id="SPD86487.1"/>
    </source>
</evidence>
<gene>
    <name evidence="18 21" type="primary">aroB</name>
    <name evidence="21" type="ORF">MPLG2_1451</name>
</gene>
<dbReference type="RefSeq" id="WP_105185452.1">
    <property type="nucleotide sequence ID" value="NZ_BAAAGO010000033.1"/>
</dbReference>
<keyword evidence="14 18" id="KW-0520">NAD</keyword>
<dbReference type="PANTHER" id="PTHR43622">
    <property type="entry name" value="3-DEHYDROQUINATE SYNTHASE"/>
    <property type="match status" value="1"/>
</dbReference>
<keyword evidence="15 18" id="KW-0057">Aromatic amino acid biosynthesis</keyword>
<dbReference type="SUPFAM" id="SSF56796">
    <property type="entry name" value="Dehydroquinate synthase-like"/>
    <property type="match status" value="1"/>
</dbReference>
<dbReference type="Gene3D" id="3.40.50.1970">
    <property type="match status" value="1"/>
</dbReference>
<evidence type="ECO:0000256" key="12">
    <source>
        <dbReference type="ARBA" id="ARBA00022741"/>
    </source>
</evidence>
<keyword evidence="10 18" id="KW-0028">Amino-acid biosynthesis</keyword>
<evidence type="ECO:0000256" key="5">
    <source>
        <dbReference type="ARBA" id="ARBA00004661"/>
    </source>
</evidence>
<proteinExistence type="inferred from homology"/>
<sequence>MKISTIDVTAERPYQVVVGTGALDYLPQYLADVKRIAVIHPPVLREAAARIGEGCDAEVLLLEVPTAERAKTGEILQRCWDTLADAGFTRSDAVVGLGGGSTTDLAGFVAATWLRGVRYVSVPTTMLGMVDAAVGGKTGINLQAGKNLVGAFYEPYTVLCDLAFLVDLPREELSSGMAEVVKAGFIADPAILTIIEDDPEQALDPSGEVICTLVKRAIAVKAAVVGADLRERTSVGRDLGREILNYGHTLGHAIERHENFTWRHGEAVSVGMTFVAELSRRLGRLDVDTADRHPRLLRAVGLPTTYPAEAWPALREAMNLDKKTRASALRFVILDGLAKASMLESPDEAELEAAFKALS</sequence>
<organism evidence="21 22">
    <name type="scientific">Micropruina glycogenica</name>
    <dbReference type="NCBI Taxonomy" id="75385"/>
    <lineage>
        <taxon>Bacteria</taxon>
        <taxon>Bacillati</taxon>
        <taxon>Actinomycetota</taxon>
        <taxon>Actinomycetes</taxon>
        <taxon>Propionibacteriales</taxon>
        <taxon>Nocardioidaceae</taxon>
        <taxon>Micropruina</taxon>
    </lineage>
</organism>
<evidence type="ECO:0000259" key="20">
    <source>
        <dbReference type="Pfam" id="PF24621"/>
    </source>
</evidence>
<evidence type="ECO:0000256" key="7">
    <source>
        <dbReference type="ARBA" id="ARBA00013031"/>
    </source>
</evidence>
<feature type="binding site" evidence="18">
    <location>
        <position position="146"/>
    </location>
    <ligand>
        <name>NAD(+)</name>
        <dbReference type="ChEBI" id="CHEBI:57540"/>
    </ligand>
</feature>
<evidence type="ECO:0000313" key="22">
    <source>
        <dbReference type="Proteomes" id="UP000238164"/>
    </source>
</evidence>
<reference evidence="21 22" key="1">
    <citation type="submission" date="2018-02" db="EMBL/GenBank/DDBJ databases">
        <authorList>
            <person name="Cohen D.B."/>
            <person name="Kent A.D."/>
        </authorList>
    </citation>
    <scope>NUCLEOTIDE SEQUENCE [LARGE SCALE GENOMIC DNA]</scope>
    <source>
        <strain evidence="21">1</strain>
    </source>
</reference>
<comment type="caution">
    <text evidence="18">Lacks conserved residue(s) required for the propagation of feature annotation.</text>
</comment>
<evidence type="ECO:0000256" key="18">
    <source>
        <dbReference type="HAMAP-Rule" id="MF_00110"/>
    </source>
</evidence>
<dbReference type="EC" id="4.2.3.4" evidence="7 18"/>
<feature type="domain" description="3-dehydroquinate synthase C-terminal" evidence="20">
    <location>
        <begin position="176"/>
        <end position="324"/>
    </location>
</feature>
<evidence type="ECO:0000256" key="10">
    <source>
        <dbReference type="ARBA" id="ARBA00022605"/>
    </source>
</evidence>
<dbReference type="AlphaFoldDB" id="A0A2N9JEE2"/>
<evidence type="ECO:0000259" key="19">
    <source>
        <dbReference type="Pfam" id="PF01761"/>
    </source>
</evidence>
<dbReference type="GO" id="GO:0003856">
    <property type="term" value="F:3-dehydroquinate synthase activity"/>
    <property type="evidence" value="ECO:0007669"/>
    <property type="project" value="UniProtKB-UniRule"/>
</dbReference>
<dbReference type="InterPro" id="IPR030960">
    <property type="entry name" value="DHQS/DOIS_N"/>
</dbReference>
<dbReference type="OrthoDB" id="9806583at2"/>
<evidence type="ECO:0000256" key="9">
    <source>
        <dbReference type="ARBA" id="ARBA00022490"/>
    </source>
</evidence>
<keyword evidence="11 18" id="KW-0479">Metal-binding</keyword>
<comment type="function">
    <text evidence="18">Catalyzes the conversion of 3-deoxy-D-arabino-heptulosonate 7-phosphate (DAHP) to dehydroquinate (DHQ).</text>
</comment>
<evidence type="ECO:0000256" key="16">
    <source>
        <dbReference type="ARBA" id="ARBA00023239"/>
    </source>
</evidence>
<comment type="similarity">
    <text evidence="6 18">Belongs to the sugar phosphate cyclases superfamily. Dehydroquinate synthase family.</text>
</comment>
<name>A0A2N9JEE2_9ACTN</name>
<evidence type="ECO:0000256" key="15">
    <source>
        <dbReference type="ARBA" id="ARBA00023141"/>
    </source>
</evidence>
<feature type="binding site" evidence="18">
    <location>
        <position position="137"/>
    </location>
    <ligand>
        <name>NAD(+)</name>
        <dbReference type="ChEBI" id="CHEBI:57540"/>
    </ligand>
</feature>
<dbReference type="InterPro" id="IPR016037">
    <property type="entry name" value="DHQ_synth_AroB"/>
</dbReference>
<dbReference type="FunFam" id="3.40.50.1970:FF:000007">
    <property type="entry name" value="Pentafunctional AROM polypeptide"/>
    <property type="match status" value="1"/>
</dbReference>
<comment type="cofactor">
    <cofactor evidence="18">
        <name>Co(2+)</name>
        <dbReference type="ChEBI" id="CHEBI:48828"/>
    </cofactor>
    <cofactor evidence="18">
        <name>Zn(2+)</name>
        <dbReference type="ChEBI" id="CHEBI:29105"/>
    </cofactor>
    <text evidence="18">Binds 1 divalent metal cation per subunit. Can use either Co(2+) or Zn(2+).</text>
</comment>
<dbReference type="PANTHER" id="PTHR43622:SF7">
    <property type="entry name" value="3-DEHYDROQUINATE SYNTHASE, CHLOROPLASTIC"/>
    <property type="match status" value="1"/>
</dbReference>
<evidence type="ECO:0000256" key="1">
    <source>
        <dbReference type="ARBA" id="ARBA00001393"/>
    </source>
</evidence>
<dbReference type="HAMAP" id="MF_00110">
    <property type="entry name" value="DHQ_synthase"/>
    <property type="match status" value="1"/>
</dbReference>
<keyword evidence="13 18" id="KW-0862">Zinc</keyword>
<keyword evidence="17 18" id="KW-0170">Cobalt</keyword>
<feature type="binding site" evidence="18">
    <location>
        <position position="248"/>
    </location>
    <ligand>
        <name>Zn(2+)</name>
        <dbReference type="ChEBI" id="CHEBI:29105"/>
    </ligand>
</feature>
<accession>A0A2N9JEE2</accession>
<dbReference type="GO" id="GO:0008652">
    <property type="term" value="P:amino acid biosynthetic process"/>
    <property type="evidence" value="ECO:0007669"/>
    <property type="project" value="UniProtKB-KW"/>
</dbReference>
<dbReference type="PIRSF" id="PIRSF001455">
    <property type="entry name" value="DHQ_synth"/>
    <property type="match status" value="1"/>
</dbReference>
<comment type="subcellular location">
    <subcellularLocation>
        <location evidence="4 18">Cytoplasm</location>
    </subcellularLocation>
</comment>
<dbReference type="GO" id="GO:0005737">
    <property type="term" value="C:cytoplasm"/>
    <property type="evidence" value="ECO:0007669"/>
    <property type="project" value="UniProtKB-SubCell"/>
</dbReference>
<evidence type="ECO:0000256" key="8">
    <source>
        <dbReference type="ARBA" id="ARBA00017684"/>
    </source>
</evidence>
<evidence type="ECO:0000256" key="13">
    <source>
        <dbReference type="ARBA" id="ARBA00022833"/>
    </source>
</evidence>
<dbReference type="GO" id="GO:0000166">
    <property type="term" value="F:nucleotide binding"/>
    <property type="evidence" value="ECO:0007669"/>
    <property type="project" value="UniProtKB-KW"/>
</dbReference>
<dbReference type="CDD" id="cd08195">
    <property type="entry name" value="DHQS"/>
    <property type="match status" value="1"/>
</dbReference>
<evidence type="ECO:0000256" key="2">
    <source>
        <dbReference type="ARBA" id="ARBA00001911"/>
    </source>
</evidence>
<evidence type="ECO:0000256" key="6">
    <source>
        <dbReference type="ARBA" id="ARBA00005412"/>
    </source>
</evidence>
<comment type="cofactor">
    <cofactor evidence="3">
        <name>Zn(2+)</name>
        <dbReference type="ChEBI" id="CHEBI:29105"/>
    </cofactor>
</comment>
<dbReference type="GO" id="GO:0046872">
    <property type="term" value="F:metal ion binding"/>
    <property type="evidence" value="ECO:0007669"/>
    <property type="project" value="UniProtKB-KW"/>
</dbReference>
<comment type="cofactor">
    <cofactor evidence="2 18">
        <name>NAD(+)</name>
        <dbReference type="ChEBI" id="CHEBI:57540"/>
    </cofactor>
</comment>
<comment type="pathway">
    <text evidence="5 18">Metabolic intermediate biosynthesis; chorismate biosynthesis; chorismate from D-erythrose 4-phosphate and phosphoenolpyruvate: step 2/7.</text>
</comment>
<dbReference type="KEGG" id="mgg:MPLG2_1451"/>
<dbReference type="Gene3D" id="1.20.1090.10">
    <property type="entry name" value="Dehydroquinate synthase-like - alpha domain"/>
    <property type="match status" value="1"/>
</dbReference>
<dbReference type="InterPro" id="IPR030963">
    <property type="entry name" value="DHQ_synth_fam"/>
</dbReference>
<comment type="catalytic activity">
    <reaction evidence="1 18">
        <text>7-phospho-2-dehydro-3-deoxy-D-arabino-heptonate = 3-dehydroquinate + phosphate</text>
        <dbReference type="Rhea" id="RHEA:21968"/>
        <dbReference type="ChEBI" id="CHEBI:32364"/>
        <dbReference type="ChEBI" id="CHEBI:43474"/>
        <dbReference type="ChEBI" id="CHEBI:58394"/>
        <dbReference type="EC" id="4.2.3.4"/>
    </reaction>
</comment>
<feature type="binding site" evidence="18">
    <location>
        <position position="179"/>
    </location>
    <ligand>
        <name>Zn(2+)</name>
        <dbReference type="ChEBI" id="CHEBI:29105"/>
    </ligand>
</feature>
<dbReference type="Proteomes" id="UP000238164">
    <property type="component" value="Chromosome 1"/>
</dbReference>
<keyword evidence="22" id="KW-1185">Reference proteome</keyword>
<evidence type="ECO:0000256" key="17">
    <source>
        <dbReference type="ARBA" id="ARBA00023285"/>
    </source>
</evidence>
<evidence type="ECO:0000256" key="14">
    <source>
        <dbReference type="ARBA" id="ARBA00023027"/>
    </source>
</evidence>
<keyword evidence="9 18" id="KW-0963">Cytoplasm</keyword>
<dbReference type="NCBIfam" id="TIGR01357">
    <property type="entry name" value="aroB"/>
    <property type="match status" value="1"/>
</dbReference>
<feature type="binding site" evidence="18">
    <location>
        <begin position="124"/>
        <end position="125"/>
    </location>
    <ligand>
        <name>NAD(+)</name>
        <dbReference type="ChEBI" id="CHEBI:57540"/>
    </ligand>
</feature>
<dbReference type="GO" id="GO:0009423">
    <property type="term" value="P:chorismate biosynthetic process"/>
    <property type="evidence" value="ECO:0007669"/>
    <property type="project" value="UniProtKB-UniRule"/>
</dbReference>
<evidence type="ECO:0000256" key="11">
    <source>
        <dbReference type="ARBA" id="ARBA00022723"/>
    </source>
</evidence>
<evidence type="ECO:0000256" key="3">
    <source>
        <dbReference type="ARBA" id="ARBA00001947"/>
    </source>
</evidence>
<feature type="domain" description="3-dehydroquinate synthase N-terminal" evidence="19">
    <location>
        <begin position="63"/>
        <end position="174"/>
    </location>
</feature>
<dbReference type="Pfam" id="PF24621">
    <property type="entry name" value="DHQS_C"/>
    <property type="match status" value="1"/>
</dbReference>
<dbReference type="GO" id="GO:0009073">
    <property type="term" value="P:aromatic amino acid family biosynthetic process"/>
    <property type="evidence" value="ECO:0007669"/>
    <property type="project" value="UniProtKB-KW"/>
</dbReference>
<dbReference type="EMBL" id="LT985188">
    <property type="protein sequence ID" value="SPD86487.1"/>
    <property type="molecule type" value="Genomic_DNA"/>
</dbReference>